<protein>
    <submittedName>
        <fullName evidence="1">PROTEIN/RNA Complex, archaeal, ribosomal, 50S, protein.0A</fullName>
    </submittedName>
</protein>
<organism evidence="1">
    <name type="scientific">Siphoviridae sp. ctnR15</name>
    <dbReference type="NCBI Taxonomy" id="2827938"/>
    <lineage>
        <taxon>Viruses</taxon>
        <taxon>Duplodnaviria</taxon>
        <taxon>Heunggongvirae</taxon>
        <taxon>Uroviricota</taxon>
        <taxon>Caudoviricetes</taxon>
    </lineage>
</organism>
<sequence length="82" mass="9579">MATAHARAGWGINPAELDENPRRCPKCEAPILPGRALCHPCYVRAEQQRRAFTERAWMTRNYPDYRPRSLFPEDYDQEEVTT</sequence>
<evidence type="ECO:0000313" key="1">
    <source>
        <dbReference type="EMBL" id="DAF57147.1"/>
    </source>
</evidence>
<name>A0A8S5T299_9CAUD</name>
<accession>A0A8S5T299</accession>
<reference evidence="1" key="1">
    <citation type="journal article" date="2021" name="Proc. Natl. Acad. Sci. U.S.A.">
        <title>A Catalog of Tens of Thousands of Viruses from Human Metagenomes Reveals Hidden Associations with Chronic Diseases.</title>
        <authorList>
            <person name="Tisza M.J."/>
            <person name="Buck C.B."/>
        </authorList>
    </citation>
    <scope>NUCLEOTIDE SEQUENCE</scope>
    <source>
        <strain evidence="1">CtnR15</strain>
    </source>
</reference>
<dbReference type="EMBL" id="BK032729">
    <property type="protein sequence ID" value="DAF57147.1"/>
    <property type="molecule type" value="Genomic_DNA"/>
</dbReference>
<proteinExistence type="predicted"/>